<dbReference type="Proteomes" id="UP000548582">
    <property type="component" value="Unassembled WGS sequence"/>
</dbReference>
<organism evidence="2 3">
    <name type="scientific">Neoroseomonas marina</name>
    <dbReference type="NCBI Taxonomy" id="1232220"/>
    <lineage>
        <taxon>Bacteria</taxon>
        <taxon>Pseudomonadati</taxon>
        <taxon>Pseudomonadota</taxon>
        <taxon>Alphaproteobacteria</taxon>
        <taxon>Acetobacterales</taxon>
        <taxon>Acetobacteraceae</taxon>
        <taxon>Neoroseomonas</taxon>
    </lineage>
</organism>
<accession>A0A848EK65</accession>
<sequence length="88" mass="8796">MPASILPRVAIATLLIGGLAACDPSDRQQGDPPGSAAGRATDRALGTNMSGAYPQQRDGTAANPSGTALERAVDAPAPTRRYPGAPGL</sequence>
<keyword evidence="3" id="KW-1185">Reference proteome</keyword>
<name>A0A848EK65_9PROT</name>
<evidence type="ECO:0008006" key="4">
    <source>
        <dbReference type="Google" id="ProtNLM"/>
    </source>
</evidence>
<feature type="region of interest" description="Disordered" evidence="1">
    <location>
        <begin position="23"/>
        <end position="88"/>
    </location>
</feature>
<reference evidence="2 3" key="1">
    <citation type="submission" date="2020-03" db="EMBL/GenBank/DDBJ databases">
        <authorList>
            <person name="Sun Q."/>
        </authorList>
    </citation>
    <scope>NUCLEOTIDE SEQUENCE [LARGE SCALE GENOMIC DNA]</scope>
    <source>
        <strain evidence="2 3">JC162</strain>
    </source>
</reference>
<protein>
    <recommendedName>
        <fullName evidence="4">Lipoprotein</fullName>
    </recommendedName>
</protein>
<dbReference type="RefSeq" id="WP_170056514.1">
    <property type="nucleotide sequence ID" value="NZ_JABBKX010000014.1"/>
</dbReference>
<proteinExistence type="predicted"/>
<comment type="caution">
    <text evidence="2">The sequence shown here is derived from an EMBL/GenBank/DDBJ whole genome shotgun (WGS) entry which is preliminary data.</text>
</comment>
<gene>
    <name evidence="2" type="ORF">GWK16_24025</name>
</gene>
<dbReference type="EMBL" id="JABBKX010000014">
    <property type="protein sequence ID" value="NMJ44336.1"/>
    <property type="molecule type" value="Genomic_DNA"/>
</dbReference>
<dbReference type="AlphaFoldDB" id="A0A848EK65"/>
<evidence type="ECO:0000313" key="3">
    <source>
        <dbReference type="Proteomes" id="UP000548582"/>
    </source>
</evidence>
<evidence type="ECO:0000256" key="1">
    <source>
        <dbReference type="SAM" id="MobiDB-lite"/>
    </source>
</evidence>
<evidence type="ECO:0000313" key="2">
    <source>
        <dbReference type="EMBL" id="NMJ44336.1"/>
    </source>
</evidence>